<dbReference type="AlphaFoldDB" id="A0A1Y1XRF5"/>
<dbReference type="InParanoid" id="A0A1Y1XRF5"/>
<dbReference type="InterPro" id="IPR008146">
    <property type="entry name" value="Gln_synth_cat_dom"/>
</dbReference>
<evidence type="ECO:0000259" key="3">
    <source>
        <dbReference type="PROSITE" id="PS51986"/>
    </source>
</evidence>
<dbReference type="InterPro" id="IPR052725">
    <property type="entry name" value="GS_Type-3"/>
</dbReference>
<evidence type="ECO:0000256" key="2">
    <source>
        <dbReference type="RuleBase" id="RU000384"/>
    </source>
</evidence>
<gene>
    <name evidence="5" type="ORF">K493DRAFT_359645</name>
</gene>
<dbReference type="Pfam" id="PF12437">
    <property type="entry name" value="GSIII_N"/>
    <property type="match status" value="1"/>
</dbReference>
<evidence type="ECO:0000259" key="4">
    <source>
        <dbReference type="PROSITE" id="PS51987"/>
    </source>
</evidence>
<dbReference type="Proteomes" id="UP000193498">
    <property type="component" value="Unassembled WGS sequence"/>
</dbReference>
<feature type="domain" description="GS beta-grasp" evidence="3">
    <location>
        <begin position="90"/>
        <end position="188"/>
    </location>
</feature>
<dbReference type="Gene3D" id="3.30.590.10">
    <property type="entry name" value="Glutamine synthetase/guanido kinase, catalytic domain"/>
    <property type="match status" value="1"/>
</dbReference>
<name>A0A1Y1XRF5_9FUNG</name>
<organism evidence="5 6">
    <name type="scientific">Basidiobolus meristosporus CBS 931.73</name>
    <dbReference type="NCBI Taxonomy" id="1314790"/>
    <lineage>
        <taxon>Eukaryota</taxon>
        <taxon>Fungi</taxon>
        <taxon>Fungi incertae sedis</taxon>
        <taxon>Zoopagomycota</taxon>
        <taxon>Entomophthoromycotina</taxon>
        <taxon>Basidiobolomycetes</taxon>
        <taxon>Basidiobolales</taxon>
        <taxon>Basidiobolaceae</taxon>
        <taxon>Basidiobolus</taxon>
    </lineage>
</organism>
<dbReference type="GO" id="GO:0016301">
    <property type="term" value="F:kinase activity"/>
    <property type="evidence" value="ECO:0007669"/>
    <property type="project" value="UniProtKB-KW"/>
</dbReference>
<dbReference type="InterPro" id="IPR014746">
    <property type="entry name" value="Gln_synth/guanido_kin_cat_dom"/>
</dbReference>
<proteinExistence type="inferred from homology"/>
<dbReference type="InterPro" id="IPR040577">
    <property type="entry name" value="Gln-synt_C"/>
</dbReference>
<dbReference type="InterPro" id="IPR008147">
    <property type="entry name" value="Gln_synt_N"/>
</dbReference>
<dbReference type="SMART" id="SM01230">
    <property type="entry name" value="Gln-synt_C"/>
    <property type="match status" value="1"/>
</dbReference>
<dbReference type="Pfam" id="PF00120">
    <property type="entry name" value="Gln-synt_C"/>
    <property type="match status" value="1"/>
</dbReference>
<protein>
    <submittedName>
        <fullName evidence="5">Glutamine synthetase/guanido kinase</fullName>
    </submittedName>
</protein>
<reference evidence="5 6" key="1">
    <citation type="submission" date="2016-07" db="EMBL/GenBank/DDBJ databases">
        <title>Pervasive Adenine N6-methylation of Active Genes in Fungi.</title>
        <authorList>
            <consortium name="DOE Joint Genome Institute"/>
            <person name="Mondo S.J."/>
            <person name="Dannebaum R.O."/>
            <person name="Kuo R.C."/>
            <person name="Labutti K."/>
            <person name="Haridas S."/>
            <person name="Kuo A."/>
            <person name="Salamov A."/>
            <person name="Ahrendt S.R."/>
            <person name="Lipzen A."/>
            <person name="Sullivan W."/>
            <person name="Andreopoulos W.B."/>
            <person name="Clum A."/>
            <person name="Lindquist E."/>
            <person name="Daum C."/>
            <person name="Ramamoorthy G.K."/>
            <person name="Gryganskyi A."/>
            <person name="Culley D."/>
            <person name="Magnuson J.K."/>
            <person name="James T.Y."/>
            <person name="O'Malley M.A."/>
            <person name="Stajich J.E."/>
            <person name="Spatafora J.W."/>
            <person name="Visel A."/>
            <person name="Grigoriev I.V."/>
        </authorList>
    </citation>
    <scope>NUCLEOTIDE SEQUENCE [LARGE SCALE GENOMIC DNA]</scope>
    <source>
        <strain evidence="5 6">CBS 931.73</strain>
    </source>
</reference>
<evidence type="ECO:0000256" key="1">
    <source>
        <dbReference type="PROSITE-ProRule" id="PRU01330"/>
    </source>
</evidence>
<sequence>MSQSRVQAIMNSVHRPSRKVEYPTTNGRGIYPSEFYGQNVLTLKALSKALPKPIFGQFLKQVRGRQHLDKVTADAVAHAARVWAMERGATHYSHWFQPQTGTTAEKHDSFLTLRTGPADEVFAVEALSGSQLLQSEPDASSFPSGGMRTTFEARGYTVWDTTSPMFIQPGPHNTSVLYIPSVFISYNGDALDEKTVLLRSCEAVSKAASRLLNLLQPVPAGVPPLVNRVHTTLGTEQEFFLVDRALYALRPDLKTCGRTLIGNLPPKHQQMEDHYFGRMPTRVLAAISEVELELTKLGIPIKTRHNEVAPAQFEVAPIFEEAVVAVDHNLVTMEVIHKVAHKHNLKVLYHEKPFKGVNGSGKHCNWALSTDRGENLLDPTVKPETNYRFLLFLLATLHAVHKHGGLLRASIASAANDHRLGAAEAPPGIVSAFLGEHLNEVLNSIEESRPVKTFSQPHIQSIKVGGTVLDVKVASLPNISRDLTDRNRTSPFAFTGNKFEFRAVGSKQSPAFPVTVLNAAVASALEDITEALLKQKGTKDFVTDADKVAVIKQFITSTKPIRFEGDNYSEAWAQEAEKRGLPNIRSSVEAFNQLRLDSHRDMLIKTTGVFTESELNSRYHILNERYSKDVIMEANTLRTMVQQQVLPAAYEYRKELATSAAAMAAINVASEPEVSLLNRLSPILTDLQLENENLLNQVEKVMNMEHEEQPQATSEVIVPLVDRVRQLSDQLEDLVADKYWPLPKNTELLFF</sequence>
<dbReference type="PROSITE" id="PS51986">
    <property type="entry name" value="GS_BETA_GRASP"/>
    <property type="match status" value="1"/>
</dbReference>
<dbReference type="GO" id="GO:0006542">
    <property type="term" value="P:glutamine biosynthetic process"/>
    <property type="evidence" value="ECO:0007669"/>
    <property type="project" value="InterPro"/>
</dbReference>
<dbReference type="EMBL" id="MCFE01000536">
    <property type="protein sequence ID" value="ORX88338.1"/>
    <property type="molecule type" value="Genomic_DNA"/>
</dbReference>
<keyword evidence="6" id="KW-1185">Reference proteome</keyword>
<dbReference type="GO" id="GO:0004356">
    <property type="term" value="F:glutamine synthetase activity"/>
    <property type="evidence" value="ECO:0007669"/>
    <property type="project" value="InterPro"/>
</dbReference>
<dbReference type="PROSITE" id="PS51987">
    <property type="entry name" value="GS_CATALYTIC"/>
    <property type="match status" value="1"/>
</dbReference>
<accession>A0A1Y1XRF5</accession>
<dbReference type="Pfam" id="PF18318">
    <property type="entry name" value="Gln-synt_C-ter"/>
    <property type="match status" value="1"/>
</dbReference>
<dbReference type="SUPFAM" id="SSF55931">
    <property type="entry name" value="Glutamine synthetase/guanido kinase"/>
    <property type="match status" value="1"/>
</dbReference>
<dbReference type="PANTHER" id="PTHR42974">
    <property type="entry name" value="GLUTAMINE SYNTHETASE"/>
    <property type="match status" value="1"/>
</dbReference>
<comment type="caution">
    <text evidence="5">The sequence shown here is derived from an EMBL/GenBank/DDBJ whole genome shotgun (WGS) entry which is preliminary data.</text>
</comment>
<feature type="domain" description="GS catalytic" evidence="4">
    <location>
        <begin position="193"/>
        <end position="645"/>
    </location>
</feature>
<keyword evidence="5" id="KW-0418">Kinase</keyword>
<evidence type="ECO:0000313" key="5">
    <source>
        <dbReference type="EMBL" id="ORX88338.1"/>
    </source>
</evidence>
<dbReference type="InterPro" id="IPR022147">
    <property type="entry name" value="GSIII_N"/>
</dbReference>
<evidence type="ECO:0000313" key="6">
    <source>
        <dbReference type="Proteomes" id="UP000193498"/>
    </source>
</evidence>
<comment type="similarity">
    <text evidence="1 2">Belongs to the glutamine synthetase family.</text>
</comment>
<keyword evidence="5" id="KW-0808">Transferase</keyword>
<dbReference type="Gene3D" id="1.20.120.1560">
    <property type="match status" value="1"/>
</dbReference>
<dbReference type="STRING" id="1314790.A0A1Y1XRF5"/>
<dbReference type="OrthoDB" id="415358at2759"/>
<dbReference type="PANTHER" id="PTHR42974:SF1">
    <property type="entry name" value="TYPE-3 GLUTAMINE SYNTHETASE"/>
    <property type="match status" value="1"/>
</dbReference>